<gene>
    <name evidence="1" type="ORF">Ctob_013036</name>
</gene>
<keyword evidence="2" id="KW-1185">Reference proteome</keyword>
<accession>A0A0M0K4C3</accession>
<dbReference type="AlphaFoldDB" id="A0A0M0K4C3"/>
<organism evidence="1 2">
    <name type="scientific">Chrysochromulina tobinii</name>
    <dbReference type="NCBI Taxonomy" id="1460289"/>
    <lineage>
        <taxon>Eukaryota</taxon>
        <taxon>Haptista</taxon>
        <taxon>Haptophyta</taxon>
        <taxon>Prymnesiophyceae</taxon>
        <taxon>Prymnesiales</taxon>
        <taxon>Chrysochromulinaceae</taxon>
        <taxon>Chrysochromulina</taxon>
    </lineage>
</organism>
<sequence>MNSRRRLMVFSSGPCGWSLALVRVTQPCGTAGSMGTKMTCMRLRSRRHRRQLAG</sequence>
<comment type="caution">
    <text evidence="1">The sequence shown here is derived from an EMBL/GenBank/DDBJ whole genome shotgun (WGS) entry which is preliminary data.</text>
</comment>
<evidence type="ECO:0000313" key="2">
    <source>
        <dbReference type="Proteomes" id="UP000037460"/>
    </source>
</evidence>
<reference evidence="2" key="1">
    <citation type="journal article" date="2015" name="PLoS Genet.">
        <title>Genome Sequence and Transcriptome Analyses of Chrysochromulina tobin: Metabolic Tools for Enhanced Algal Fitness in the Prominent Order Prymnesiales (Haptophyceae).</title>
        <authorList>
            <person name="Hovde B.T."/>
            <person name="Deodato C.R."/>
            <person name="Hunsperger H.M."/>
            <person name="Ryken S.A."/>
            <person name="Yost W."/>
            <person name="Jha R.K."/>
            <person name="Patterson J."/>
            <person name="Monnat R.J. Jr."/>
            <person name="Barlow S.B."/>
            <person name="Starkenburg S.R."/>
            <person name="Cattolico R.A."/>
        </authorList>
    </citation>
    <scope>NUCLEOTIDE SEQUENCE</scope>
    <source>
        <strain evidence="2">CCMP291</strain>
    </source>
</reference>
<evidence type="ECO:0000313" key="1">
    <source>
        <dbReference type="EMBL" id="KOO33721.1"/>
    </source>
</evidence>
<dbReference type="Proteomes" id="UP000037460">
    <property type="component" value="Unassembled WGS sequence"/>
</dbReference>
<name>A0A0M0K4C3_9EUKA</name>
<protein>
    <submittedName>
        <fullName evidence="1">Uncharacterized protein</fullName>
    </submittedName>
</protein>
<dbReference type="EMBL" id="JWZX01001444">
    <property type="protein sequence ID" value="KOO33721.1"/>
    <property type="molecule type" value="Genomic_DNA"/>
</dbReference>
<proteinExistence type="predicted"/>